<dbReference type="InterPro" id="IPR016137">
    <property type="entry name" value="RGS"/>
</dbReference>
<dbReference type="SUPFAM" id="SSF48097">
    <property type="entry name" value="Regulator of G-protein signaling, RGS"/>
    <property type="match status" value="3"/>
</dbReference>
<reference evidence="3" key="1">
    <citation type="submission" date="2025-08" db="UniProtKB">
        <authorList>
            <consortium name="Ensembl"/>
        </authorList>
    </citation>
    <scope>IDENTIFICATION</scope>
</reference>
<dbReference type="InterPro" id="IPR044926">
    <property type="entry name" value="RGS_subdomain_2"/>
</dbReference>
<feature type="domain" description="RGS" evidence="2">
    <location>
        <begin position="116"/>
        <end position="160"/>
    </location>
</feature>
<dbReference type="OMA" id="MEKMDSM"/>
<dbReference type="Pfam" id="PF00615">
    <property type="entry name" value="RGS"/>
    <property type="match status" value="1"/>
</dbReference>
<dbReference type="InterPro" id="IPR036305">
    <property type="entry name" value="RGS_sf"/>
</dbReference>
<proteinExistence type="predicted"/>
<dbReference type="PROSITE" id="PS50132">
    <property type="entry name" value="RGS"/>
    <property type="match status" value="2"/>
</dbReference>
<evidence type="ECO:0000313" key="3">
    <source>
        <dbReference type="Ensembl" id="ENSVKKP00000007019.1"/>
    </source>
</evidence>
<accession>A0A8D2KTI7</accession>
<dbReference type="PANTHER" id="PTHR47079:SF1">
    <property type="entry name" value="REGULATOR OF G-PROTEIN SIGNALING PROTEIN-LIKE"/>
    <property type="match status" value="1"/>
</dbReference>
<protein>
    <submittedName>
        <fullName evidence="3">Regulator of G protein signaling like 1</fullName>
    </submittedName>
</protein>
<dbReference type="Gene3D" id="1.10.167.10">
    <property type="entry name" value="Regulator of G-protein Signalling 4, domain 2"/>
    <property type="match status" value="2"/>
</dbReference>
<evidence type="ECO:0000259" key="2">
    <source>
        <dbReference type="PROSITE" id="PS50132"/>
    </source>
</evidence>
<organism evidence="3 4">
    <name type="scientific">Varanus komodoensis</name>
    <name type="common">Komodo dragon</name>
    <dbReference type="NCBI Taxonomy" id="61221"/>
    <lineage>
        <taxon>Eukaryota</taxon>
        <taxon>Metazoa</taxon>
        <taxon>Chordata</taxon>
        <taxon>Craniata</taxon>
        <taxon>Vertebrata</taxon>
        <taxon>Euteleostomi</taxon>
        <taxon>Lepidosauria</taxon>
        <taxon>Squamata</taxon>
        <taxon>Bifurcata</taxon>
        <taxon>Unidentata</taxon>
        <taxon>Episquamata</taxon>
        <taxon>Toxicofera</taxon>
        <taxon>Anguimorpha</taxon>
        <taxon>Paleoanguimorpha</taxon>
        <taxon>Varanoidea</taxon>
        <taxon>Varanidae</taxon>
        <taxon>Varanus</taxon>
    </lineage>
</organism>
<feature type="region of interest" description="Disordered" evidence="1">
    <location>
        <begin position="297"/>
        <end position="342"/>
    </location>
</feature>
<name>A0A8D2KTI7_VARKO</name>
<dbReference type="Ensembl" id="ENSVKKT00000007202.1">
    <property type="protein sequence ID" value="ENSVKKP00000007019.1"/>
    <property type="gene ID" value="ENSVKKG00000005069.1"/>
</dbReference>
<feature type="compositionally biased region" description="Low complexity" evidence="1">
    <location>
        <begin position="330"/>
        <end position="341"/>
    </location>
</feature>
<evidence type="ECO:0000313" key="4">
    <source>
        <dbReference type="Proteomes" id="UP000694545"/>
    </source>
</evidence>
<keyword evidence="4" id="KW-1185">Reference proteome</keyword>
<feature type="compositionally biased region" description="Basic residues" evidence="1">
    <location>
        <begin position="307"/>
        <end position="320"/>
    </location>
</feature>
<dbReference type="Proteomes" id="UP000694545">
    <property type="component" value="Unplaced"/>
</dbReference>
<sequence length="955" mass="110187">MVSLSSAELMAKKHLTVLLQDEIFADFFNTFLNLPVFGQTPIFMGNTRKWYLWPELPCNLASKHKGLMNWMEKHRLPFFYKTNLCLHYLLCEELISFIRSPEAAEMLRWKKADQWLLEKCVAGTRGMWRFRSFLQGMAGEELAKFWLAVERILSIDETEESERDLYVSLIQVLMATHLQEGSTVVTLCNNTIGKSLLKTPTYHPPHFGTRREVLGEMQKVALFKIESYWLPNFYIHCRLSAEHEPKCRHLLEEYEERLRRAGLPKTSPSPLPPMSIRASSLSCTAYSSLESKRKVWDQVRGRSLSPRGKRKGGRKRKPCRRSPADKGQGPAESPSESLPSPVADEAVDKCSLSKLRSATPVVQVPSMLGLKTLVKSPSCLDFLPWVLTADKCAGRPFREFLLSRSYSTEVHLLDLWHDLEDFLRMMLCSLGEGNILLRHVMGERICELYLTQSSNWHLPLKLSTLKSLQNLLPSGHVIPWVLKAQKEICKILSFLYEEFLQQDDKMFLYYVVRQKDELLNEREEVFRLVQRIIESVHLSQALAGMKDFDPLTGEHWEMLGTQDLRTGGSIYMELRPVTWRLDYSSMAFEELVQLNPKMAVELLSKNFRTYCKKCPSGGESLTFLSWRRWCPPLPGLPSLPSRTLSEVLQTPLHLDYFRHFLKMHYAEAALLFWMAVEELKNEPSSRKYWKGCCIFPSNPEKLLQCNADIIKEIPRAYLVTVPMLVTAQMEVMKILEEKWFKMYQGLYPENDLTLVPPGGGRSRRTSMIKEKMVSALLQKRCWYALAAFVRTVCRFRKAMSYVTHRKLFEEFLHREIKNDKESASTARLSISGPSGRPGLYSGMSEDVEVMQAKRKIFGSRIISVNFLVNDLYFYLEMEKFFHLADSVVVLASLGLYTEKDIAFLKSKVATINKLFLNSDIPPKLRVRHLEARFPKQRDYFSSIGPQRGDTGASEK</sequence>
<dbReference type="PANTHER" id="PTHR47079">
    <property type="entry name" value="REGULATOR OF G-PROTEIN SIGNALING PROTEIN-LIKE"/>
    <property type="match status" value="1"/>
</dbReference>
<dbReference type="AlphaFoldDB" id="A0A8D2KTI7"/>
<evidence type="ECO:0000256" key="1">
    <source>
        <dbReference type="SAM" id="MobiDB-lite"/>
    </source>
</evidence>
<feature type="domain" description="RGS" evidence="2">
    <location>
        <begin position="643"/>
        <end position="687"/>
    </location>
</feature>
<dbReference type="SMART" id="SM00315">
    <property type="entry name" value="RGS"/>
    <property type="match status" value="2"/>
</dbReference>
<reference evidence="3" key="2">
    <citation type="submission" date="2025-09" db="UniProtKB">
        <authorList>
            <consortium name="Ensembl"/>
        </authorList>
    </citation>
    <scope>IDENTIFICATION</scope>
</reference>
<dbReference type="InterPro" id="IPR053282">
    <property type="entry name" value="RGS_domain-containing"/>
</dbReference>